<organism evidence="1 2">
    <name type="scientific">Cirrhinus molitorella</name>
    <name type="common">mud carp</name>
    <dbReference type="NCBI Taxonomy" id="172907"/>
    <lineage>
        <taxon>Eukaryota</taxon>
        <taxon>Metazoa</taxon>
        <taxon>Chordata</taxon>
        <taxon>Craniata</taxon>
        <taxon>Vertebrata</taxon>
        <taxon>Euteleostomi</taxon>
        <taxon>Actinopterygii</taxon>
        <taxon>Neopterygii</taxon>
        <taxon>Teleostei</taxon>
        <taxon>Ostariophysi</taxon>
        <taxon>Cypriniformes</taxon>
        <taxon>Cyprinidae</taxon>
        <taxon>Labeoninae</taxon>
        <taxon>Labeonini</taxon>
        <taxon>Cirrhinus</taxon>
    </lineage>
</organism>
<evidence type="ECO:0000313" key="1">
    <source>
        <dbReference type="EMBL" id="KAK2890849.1"/>
    </source>
</evidence>
<dbReference type="EMBL" id="JAUYZG010000013">
    <property type="protein sequence ID" value="KAK2890849.1"/>
    <property type="molecule type" value="Genomic_DNA"/>
</dbReference>
<comment type="caution">
    <text evidence="1">The sequence shown here is derived from an EMBL/GenBank/DDBJ whole genome shotgun (WGS) entry which is preliminary data.</text>
</comment>
<evidence type="ECO:0000313" key="2">
    <source>
        <dbReference type="Proteomes" id="UP001187343"/>
    </source>
</evidence>
<accession>A0AA88PIF3</accession>
<sequence length="72" mass="8220">MGKVLMSACIFTVVCRREGTPHRHPLPTEPRAEVFVCARGRGCAETRRVYKPLQQTSDMEEMEKMVALEKLL</sequence>
<gene>
    <name evidence="1" type="ORF">Q8A67_013492</name>
</gene>
<name>A0AA88PIF3_9TELE</name>
<dbReference type="Proteomes" id="UP001187343">
    <property type="component" value="Unassembled WGS sequence"/>
</dbReference>
<keyword evidence="2" id="KW-1185">Reference proteome</keyword>
<proteinExistence type="predicted"/>
<protein>
    <submittedName>
        <fullName evidence="1">Uncharacterized protein</fullName>
    </submittedName>
</protein>
<dbReference type="AlphaFoldDB" id="A0AA88PIF3"/>
<reference evidence="1" key="1">
    <citation type="submission" date="2023-08" db="EMBL/GenBank/DDBJ databases">
        <title>Chromosome-level Genome Assembly of mud carp (Cirrhinus molitorella).</title>
        <authorList>
            <person name="Liu H."/>
        </authorList>
    </citation>
    <scope>NUCLEOTIDE SEQUENCE</scope>
    <source>
        <strain evidence="1">Prfri</strain>
        <tissue evidence="1">Muscle</tissue>
    </source>
</reference>